<evidence type="ECO:0000259" key="3">
    <source>
        <dbReference type="Pfam" id="PF02738"/>
    </source>
</evidence>
<dbReference type="InterPro" id="IPR008274">
    <property type="entry name" value="AldOxase/xan_DH_MoCoBD1"/>
</dbReference>
<dbReference type="InterPro" id="IPR036856">
    <property type="entry name" value="Ald_Oxase/Xan_DH_a/b_sf"/>
</dbReference>
<dbReference type="Pfam" id="PF02738">
    <property type="entry name" value="MoCoBD_1"/>
    <property type="match status" value="1"/>
</dbReference>
<evidence type="ECO:0008006" key="7">
    <source>
        <dbReference type="Google" id="ProtNLM"/>
    </source>
</evidence>
<gene>
    <name evidence="5" type="ORF">FJZ47_23275</name>
</gene>
<name>A0A937W4W9_UNCTE</name>
<protein>
    <recommendedName>
        <fullName evidence="7">Aldehyde oxidase/xanthine dehydrogenase a/b hammerhead domain-containing protein</fullName>
    </recommendedName>
</protein>
<feature type="non-terminal residue" evidence="5">
    <location>
        <position position="1"/>
    </location>
</feature>
<evidence type="ECO:0000313" key="6">
    <source>
        <dbReference type="Proteomes" id="UP000712673"/>
    </source>
</evidence>
<dbReference type="EMBL" id="VGLS01001013">
    <property type="protein sequence ID" value="MBM3226697.1"/>
    <property type="molecule type" value="Genomic_DNA"/>
</dbReference>
<reference evidence="5" key="1">
    <citation type="submission" date="2019-03" db="EMBL/GenBank/DDBJ databases">
        <title>Lake Tanganyika Metagenome-Assembled Genomes (MAGs).</title>
        <authorList>
            <person name="Tran P."/>
        </authorList>
    </citation>
    <scope>NUCLEOTIDE SEQUENCE</scope>
    <source>
        <strain evidence="5">K_DeepCast_65m_m2_066</strain>
    </source>
</reference>
<dbReference type="InterPro" id="IPR046867">
    <property type="entry name" value="AldOxase/xan_DH_MoCoBD2"/>
</dbReference>
<evidence type="ECO:0000259" key="4">
    <source>
        <dbReference type="Pfam" id="PF20256"/>
    </source>
</evidence>
<organism evidence="5 6">
    <name type="scientific">Tectimicrobiota bacterium</name>
    <dbReference type="NCBI Taxonomy" id="2528274"/>
    <lineage>
        <taxon>Bacteria</taxon>
        <taxon>Pseudomonadati</taxon>
        <taxon>Nitrospinota/Tectimicrobiota group</taxon>
        <taxon>Candidatus Tectimicrobiota</taxon>
    </lineage>
</organism>
<keyword evidence="2" id="KW-0560">Oxidoreductase</keyword>
<evidence type="ECO:0000256" key="1">
    <source>
        <dbReference type="ARBA" id="ARBA00022505"/>
    </source>
</evidence>
<dbReference type="Gene3D" id="3.90.1170.50">
    <property type="entry name" value="Aldehyde oxidase/xanthine dehydrogenase, a/b hammerhead"/>
    <property type="match status" value="1"/>
</dbReference>
<dbReference type="SUPFAM" id="SSF56003">
    <property type="entry name" value="Molybdenum cofactor-binding domain"/>
    <property type="match status" value="1"/>
</dbReference>
<dbReference type="PANTHER" id="PTHR11908">
    <property type="entry name" value="XANTHINE DEHYDROGENASE"/>
    <property type="match status" value="1"/>
</dbReference>
<accession>A0A937W4W9</accession>
<dbReference type="GO" id="GO:0016491">
    <property type="term" value="F:oxidoreductase activity"/>
    <property type="evidence" value="ECO:0007669"/>
    <property type="project" value="UniProtKB-KW"/>
</dbReference>
<dbReference type="AlphaFoldDB" id="A0A937W4W9"/>
<dbReference type="Gene3D" id="3.30.365.10">
    <property type="entry name" value="Aldehyde oxidase/xanthine dehydrogenase, molybdopterin binding domain"/>
    <property type="match status" value="4"/>
</dbReference>
<comment type="caution">
    <text evidence="5">The sequence shown here is derived from an EMBL/GenBank/DDBJ whole genome shotgun (WGS) entry which is preliminary data.</text>
</comment>
<dbReference type="PANTHER" id="PTHR11908:SF132">
    <property type="entry name" value="ALDEHYDE OXIDASE 1-RELATED"/>
    <property type="match status" value="1"/>
</dbReference>
<dbReference type="InterPro" id="IPR016208">
    <property type="entry name" value="Ald_Oxase/xanthine_DH-like"/>
</dbReference>
<keyword evidence="1" id="KW-0500">Molybdenum</keyword>
<sequence length="672" mass="71253">DLLPLDEVLRFVGDEVAVIAAESDVLAEDALRLIHVQYEVLPAVFDVEAALRPDAPPVHPQGNLVGGKELVVERGSVIQGLSAAEHVFEGTFHTQIHAPVGMETRAALAEWQDDAVTVWKTSRAVHANDRQTLARVLGIPLAQVRVICTTMGGGFGNKDESRLSVLAALLARQAGRPVRLEYSRAEEFIAGRNRQSSLTHLRLGVRQDGTPTAIAMRSVMNAGAHVASGMQVTRRTGQGAMYLYTCPNARFAGLTVYTHRPAGGSFRGLGAPLGHFALEVLIDQAAVALGIDPLDYRLQHHVTEAGQPGQRTTPAGQLTPDEPVEGGIPFSSNALRECILAGAERIGWRQQHRPHAIATGPVRRGMGMALGIYKGGTGREAEAEVRITPTGRVQVAIGNVDVGQGSSTLLAQMAAEALEVPVHSIDMVMADTAITPPAHITAGSSTTITSGAAVKLAAEDAKRHLLERAATLLHVPTVRLEAGQLVSIAEPSRRLDLAAAVAGLPGDIVGTAQVTSGSTTHLVNAFAAHFAEVEVDMQSGRIRVLRYVAAQDSGRILHPRMAENQVSGGVLQFLAIALREELYVDPRSGVTLNPSLLEHKCTSIVDFPPIEVLFPAPPDPCGPYGAKALGEPPVVPVLAVIANAVANATGVWLYEAPFTPRRVLEAIHAQGR</sequence>
<dbReference type="Proteomes" id="UP000712673">
    <property type="component" value="Unassembled WGS sequence"/>
</dbReference>
<dbReference type="SUPFAM" id="SSF54665">
    <property type="entry name" value="CO dehydrogenase molybdoprotein N-domain-like"/>
    <property type="match status" value="1"/>
</dbReference>
<proteinExistence type="predicted"/>
<dbReference type="Pfam" id="PF20256">
    <property type="entry name" value="MoCoBD_2"/>
    <property type="match status" value="1"/>
</dbReference>
<evidence type="ECO:0000256" key="2">
    <source>
        <dbReference type="ARBA" id="ARBA00023002"/>
    </source>
</evidence>
<evidence type="ECO:0000313" key="5">
    <source>
        <dbReference type="EMBL" id="MBM3226697.1"/>
    </source>
</evidence>
<dbReference type="GO" id="GO:0005506">
    <property type="term" value="F:iron ion binding"/>
    <property type="evidence" value="ECO:0007669"/>
    <property type="project" value="InterPro"/>
</dbReference>
<feature type="domain" description="Aldehyde oxidase/xanthine dehydrogenase second molybdopterin binding" evidence="4">
    <location>
        <begin position="343"/>
        <end position="608"/>
    </location>
</feature>
<feature type="domain" description="Aldehyde oxidase/xanthine dehydrogenase first molybdopterin binding" evidence="3">
    <location>
        <begin position="71"/>
        <end position="298"/>
    </location>
</feature>
<dbReference type="InterPro" id="IPR037165">
    <property type="entry name" value="AldOxase/xan_DH_Mopterin-bd_sf"/>
</dbReference>